<organism evidence="1 2">
    <name type="scientific">Pyrocoelia pectoralis</name>
    <dbReference type="NCBI Taxonomy" id="417401"/>
    <lineage>
        <taxon>Eukaryota</taxon>
        <taxon>Metazoa</taxon>
        <taxon>Ecdysozoa</taxon>
        <taxon>Arthropoda</taxon>
        <taxon>Hexapoda</taxon>
        <taxon>Insecta</taxon>
        <taxon>Pterygota</taxon>
        <taxon>Neoptera</taxon>
        <taxon>Endopterygota</taxon>
        <taxon>Coleoptera</taxon>
        <taxon>Polyphaga</taxon>
        <taxon>Elateriformia</taxon>
        <taxon>Elateroidea</taxon>
        <taxon>Lampyridae</taxon>
        <taxon>Lampyrinae</taxon>
        <taxon>Pyrocoelia</taxon>
    </lineage>
</organism>
<reference evidence="1 2" key="1">
    <citation type="journal article" date="2024" name="Insects">
        <title>An Improved Chromosome-Level Genome Assembly of the Firefly Pyrocoelia pectoralis.</title>
        <authorList>
            <person name="Fu X."/>
            <person name="Meyer-Rochow V.B."/>
            <person name="Ballantyne L."/>
            <person name="Zhu X."/>
        </authorList>
    </citation>
    <scope>NUCLEOTIDE SEQUENCE [LARGE SCALE GENOMIC DNA]</scope>
    <source>
        <strain evidence="1">XCY_ONT2</strain>
    </source>
</reference>
<gene>
    <name evidence="1" type="ORF">RI129_002756</name>
</gene>
<sequence>MPKDANKTVFLAYFQEMSETSSPNSLWTKWSMLKSMKVDAFLKRMNKGYKLKKSAVLSPNKDVISFLKDAPKEIHLLHKVVLISYFGGCRSQELLNIKIADIEDRDSVIIVNVPESRHGGWRSSTVVLCQQKTQAPRL</sequence>
<evidence type="ECO:0000313" key="1">
    <source>
        <dbReference type="EMBL" id="KAK5647864.1"/>
    </source>
</evidence>
<dbReference type="AlphaFoldDB" id="A0AAN7VPH6"/>
<name>A0AAN7VPH6_9COLE</name>
<comment type="caution">
    <text evidence="1">The sequence shown here is derived from an EMBL/GenBank/DDBJ whole genome shotgun (WGS) entry which is preliminary data.</text>
</comment>
<dbReference type="EMBL" id="JAVRBK010000002">
    <property type="protein sequence ID" value="KAK5647864.1"/>
    <property type="molecule type" value="Genomic_DNA"/>
</dbReference>
<accession>A0AAN7VPH6</accession>
<evidence type="ECO:0000313" key="2">
    <source>
        <dbReference type="Proteomes" id="UP001329430"/>
    </source>
</evidence>
<keyword evidence="2" id="KW-1185">Reference proteome</keyword>
<proteinExistence type="predicted"/>
<dbReference type="InterPro" id="IPR011010">
    <property type="entry name" value="DNA_brk_join_enz"/>
</dbReference>
<dbReference type="GO" id="GO:0003677">
    <property type="term" value="F:DNA binding"/>
    <property type="evidence" value="ECO:0007669"/>
    <property type="project" value="InterPro"/>
</dbReference>
<dbReference type="SUPFAM" id="SSF56349">
    <property type="entry name" value="DNA breaking-rejoining enzymes"/>
    <property type="match status" value="2"/>
</dbReference>
<protein>
    <submittedName>
        <fullName evidence="1">Uncharacterized protein</fullName>
    </submittedName>
</protein>
<dbReference type="Proteomes" id="UP001329430">
    <property type="component" value="Chromosome 2"/>
</dbReference>